<evidence type="ECO:0000259" key="1">
    <source>
        <dbReference type="Pfam" id="PF02589"/>
    </source>
</evidence>
<dbReference type="InterPro" id="IPR024185">
    <property type="entry name" value="FTHF_cligase-like_sf"/>
</dbReference>
<organism evidence="2 3">
    <name type="scientific">Hyunsoonleella flava</name>
    <dbReference type="NCBI Taxonomy" id="2527939"/>
    <lineage>
        <taxon>Bacteria</taxon>
        <taxon>Pseudomonadati</taxon>
        <taxon>Bacteroidota</taxon>
        <taxon>Flavobacteriia</taxon>
        <taxon>Flavobacteriales</taxon>
        <taxon>Flavobacteriaceae</taxon>
    </lineage>
</organism>
<reference evidence="2 3" key="1">
    <citation type="submission" date="2019-02" db="EMBL/GenBank/DDBJ databases">
        <title>Hyunsoonleella sp., isolated from marine sediment.</title>
        <authorList>
            <person name="Liu B.-T."/>
        </authorList>
    </citation>
    <scope>NUCLEOTIDE SEQUENCE [LARGE SCALE GENOMIC DNA]</scope>
    <source>
        <strain evidence="2 3">T58</strain>
    </source>
</reference>
<dbReference type="EMBL" id="SIRT01000008">
    <property type="protein sequence ID" value="TBN02981.1"/>
    <property type="molecule type" value="Genomic_DNA"/>
</dbReference>
<gene>
    <name evidence="2" type="ORF">EYD45_10525</name>
</gene>
<proteinExistence type="predicted"/>
<dbReference type="Proteomes" id="UP000291142">
    <property type="component" value="Unassembled WGS sequence"/>
</dbReference>
<dbReference type="SUPFAM" id="SSF100950">
    <property type="entry name" value="NagB/RpiA/CoA transferase-like"/>
    <property type="match status" value="1"/>
</dbReference>
<dbReference type="InterPro" id="IPR037171">
    <property type="entry name" value="NagB/RpiA_transferase-like"/>
</dbReference>
<evidence type="ECO:0000313" key="2">
    <source>
        <dbReference type="EMBL" id="TBN02981.1"/>
    </source>
</evidence>
<feature type="domain" description="LUD" evidence="1">
    <location>
        <begin position="66"/>
        <end position="205"/>
    </location>
</feature>
<evidence type="ECO:0000313" key="3">
    <source>
        <dbReference type="Proteomes" id="UP000291142"/>
    </source>
</evidence>
<dbReference type="InterPro" id="IPR003741">
    <property type="entry name" value="LUD_dom"/>
</dbReference>
<dbReference type="OrthoDB" id="9794157at2"/>
<name>A0A4V2JA06_9FLAO</name>
<dbReference type="PANTHER" id="PTHR43682:SF1">
    <property type="entry name" value="LACTATE UTILIZATION PROTEIN C"/>
    <property type="match status" value="1"/>
</dbReference>
<dbReference type="AlphaFoldDB" id="A0A4V2JA06"/>
<protein>
    <submittedName>
        <fullName evidence="2">Lactate utilization protein B/C</fullName>
    </submittedName>
</protein>
<sequence length="205" mass="22538">MRVLMNGIKKDVKMSREAILKAVKKNKPEVLPLPEIDESAFQEDIDVVKTFKDNLALVGGQVFEITTDAIDAKIKEQYPNKSTIVATTTKSNLGNVEIDKNTDPHTLEHIDLAIVEGELGVSENGAIWITANNSLVRALPFITNDLVIILDKRNICLHMLEAYDNIAKRDRDFGVFISGPSKTADIEQCLVVGAHGAMSLTVLLV</sequence>
<dbReference type="Pfam" id="PF02589">
    <property type="entry name" value="LUD_dom"/>
    <property type="match status" value="1"/>
</dbReference>
<comment type="caution">
    <text evidence="2">The sequence shown here is derived from an EMBL/GenBank/DDBJ whole genome shotgun (WGS) entry which is preliminary data.</text>
</comment>
<dbReference type="Gene3D" id="3.40.50.10420">
    <property type="entry name" value="NagB/RpiA/CoA transferase-like"/>
    <property type="match status" value="1"/>
</dbReference>
<keyword evidence="3" id="KW-1185">Reference proteome</keyword>
<dbReference type="PANTHER" id="PTHR43682">
    <property type="entry name" value="LACTATE UTILIZATION PROTEIN C"/>
    <property type="match status" value="1"/>
</dbReference>
<accession>A0A4V2JA06</accession>